<dbReference type="PRINTS" id="PR01021">
    <property type="entry name" value="OMPADOMAIN"/>
</dbReference>
<keyword evidence="8" id="KW-1185">Reference proteome</keyword>
<gene>
    <name evidence="7" type="ORF">ABQJ54_11725</name>
</gene>
<keyword evidence="3" id="KW-0998">Cell outer membrane</keyword>
<comment type="caution">
    <text evidence="7">The sequence shown here is derived from an EMBL/GenBank/DDBJ whole genome shotgun (WGS) entry which is preliminary data.</text>
</comment>
<protein>
    <submittedName>
        <fullName evidence="7">OmpA family protein</fullName>
    </submittedName>
</protein>
<evidence type="ECO:0000313" key="7">
    <source>
        <dbReference type="EMBL" id="MEW9572420.1"/>
    </source>
</evidence>
<sequence length="201" mass="21675">MNIRTPRTAVLAASILAVGLAGCSQYVKKDDFNAAIQQLQQKQQDQQQQIDAIKQEMQSQFSKYDTQITAMQGRVSVDTVAHFAFNSADLNDQDKPALQNFAETISKYHPNVLITVEGFADPAGSRAYNRKLGMERAKAVRDFLVSSGINAEQVRAVSYGSATNRQVVKGASHDRGADNRRVSLTVDSTGAGAVASAAPSP</sequence>
<feature type="domain" description="OmpA-like" evidence="6">
    <location>
        <begin position="70"/>
        <end position="190"/>
    </location>
</feature>
<organism evidence="7 8">
    <name type="scientific">Rhodanobacter lycopersici</name>
    <dbReference type="NCBI Taxonomy" id="3162487"/>
    <lineage>
        <taxon>Bacteria</taxon>
        <taxon>Pseudomonadati</taxon>
        <taxon>Pseudomonadota</taxon>
        <taxon>Gammaproteobacteria</taxon>
        <taxon>Lysobacterales</taxon>
        <taxon>Rhodanobacteraceae</taxon>
        <taxon>Rhodanobacter</taxon>
    </lineage>
</organism>
<evidence type="ECO:0000256" key="1">
    <source>
        <dbReference type="ARBA" id="ARBA00004442"/>
    </source>
</evidence>
<keyword evidence="5" id="KW-0175">Coiled coil</keyword>
<dbReference type="Gene3D" id="3.30.1330.60">
    <property type="entry name" value="OmpA-like domain"/>
    <property type="match status" value="1"/>
</dbReference>
<comment type="subcellular location">
    <subcellularLocation>
        <location evidence="1">Cell outer membrane</location>
    </subcellularLocation>
</comment>
<evidence type="ECO:0000259" key="6">
    <source>
        <dbReference type="PROSITE" id="PS51123"/>
    </source>
</evidence>
<dbReference type="RefSeq" id="WP_367854492.1">
    <property type="nucleotide sequence ID" value="NZ_JBFOHK010000003.1"/>
</dbReference>
<evidence type="ECO:0000256" key="2">
    <source>
        <dbReference type="ARBA" id="ARBA00023136"/>
    </source>
</evidence>
<dbReference type="Proteomes" id="UP001556220">
    <property type="component" value="Unassembled WGS sequence"/>
</dbReference>
<dbReference type="InterPro" id="IPR036737">
    <property type="entry name" value="OmpA-like_sf"/>
</dbReference>
<dbReference type="PANTHER" id="PTHR30329:SF21">
    <property type="entry name" value="LIPOPROTEIN YIAD-RELATED"/>
    <property type="match status" value="1"/>
</dbReference>
<dbReference type="InterPro" id="IPR006665">
    <property type="entry name" value="OmpA-like"/>
</dbReference>
<proteinExistence type="predicted"/>
<feature type="coiled-coil region" evidence="5">
    <location>
        <begin position="29"/>
        <end position="56"/>
    </location>
</feature>
<dbReference type="InterPro" id="IPR006664">
    <property type="entry name" value="OMP_bac"/>
</dbReference>
<dbReference type="PANTHER" id="PTHR30329">
    <property type="entry name" value="STATOR ELEMENT OF FLAGELLAR MOTOR COMPLEX"/>
    <property type="match status" value="1"/>
</dbReference>
<dbReference type="EMBL" id="JBFOHK010000003">
    <property type="protein sequence ID" value="MEW9572420.1"/>
    <property type="molecule type" value="Genomic_DNA"/>
</dbReference>
<evidence type="ECO:0000256" key="5">
    <source>
        <dbReference type="SAM" id="Coils"/>
    </source>
</evidence>
<reference evidence="7 8" key="1">
    <citation type="submission" date="2024-06" db="EMBL/GenBank/DDBJ databases">
        <authorList>
            <person name="Woo H."/>
        </authorList>
    </citation>
    <scope>NUCLEOTIDE SEQUENCE [LARGE SCALE GENOMIC DNA]</scope>
    <source>
        <strain evidence="7 8">Si-c</strain>
    </source>
</reference>
<keyword evidence="2 4" id="KW-0472">Membrane</keyword>
<dbReference type="Pfam" id="PF00691">
    <property type="entry name" value="OmpA"/>
    <property type="match status" value="1"/>
</dbReference>
<evidence type="ECO:0000313" key="8">
    <source>
        <dbReference type="Proteomes" id="UP001556220"/>
    </source>
</evidence>
<name>A0ABV3QF04_9GAMM</name>
<accession>A0ABV3QF04</accession>
<dbReference type="PROSITE" id="PS51257">
    <property type="entry name" value="PROKAR_LIPOPROTEIN"/>
    <property type="match status" value="1"/>
</dbReference>
<dbReference type="InterPro" id="IPR050330">
    <property type="entry name" value="Bact_OuterMem_StrucFunc"/>
</dbReference>
<dbReference type="SUPFAM" id="SSF103088">
    <property type="entry name" value="OmpA-like"/>
    <property type="match status" value="1"/>
</dbReference>
<dbReference type="CDD" id="cd07185">
    <property type="entry name" value="OmpA_C-like"/>
    <property type="match status" value="1"/>
</dbReference>
<evidence type="ECO:0000256" key="3">
    <source>
        <dbReference type="ARBA" id="ARBA00023237"/>
    </source>
</evidence>
<evidence type="ECO:0000256" key="4">
    <source>
        <dbReference type="PROSITE-ProRule" id="PRU00473"/>
    </source>
</evidence>
<dbReference type="PROSITE" id="PS51123">
    <property type="entry name" value="OMPA_2"/>
    <property type="match status" value="1"/>
</dbReference>